<protein>
    <submittedName>
        <fullName evidence="3">4-phosphopantetheinyl transferase family protein</fullName>
    </submittedName>
</protein>
<dbReference type="EMBL" id="SWBQ01000001">
    <property type="protein sequence ID" value="TKC09137.1"/>
    <property type="molecule type" value="Genomic_DNA"/>
</dbReference>
<keyword evidence="1 3" id="KW-0808">Transferase</keyword>
<keyword evidence="4" id="KW-1185">Reference proteome</keyword>
<comment type="caution">
    <text evidence="3">The sequence shown here is derived from an EMBL/GenBank/DDBJ whole genome shotgun (WGS) entry which is preliminary data.</text>
</comment>
<evidence type="ECO:0000259" key="2">
    <source>
        <dbReference type="Pfam" id="PF01648"/>
    </source>
</evidence>
<dbReference type="InterPro" id="IPR008278">
    <property type="entry name" value="4-PPantetheinyl_Trfase_dom"/>
</dbReference>
<dbReference type="RefSeq" id="WP_136834550.1">
    <property type="nucleotide sequence ID" value="NZ_SWBQ01000001.1"/>
</dbReference>
<dbReference type="Proteomes" id="UP000307244">
    <property type="component" value="Unassembled WGS sequence"/>
</dbReference>
<dbReference type="GO" id="GO:0008897">
    <property type="term" value="F:holo-[acyl-carrier-protein] synthase activity"/>
    <property type="evidence" value="ECO:0007669"/>
    <property type="project" value="InterPro"/>
</dbReference>
<dbReference type="SUPFAM" id="SSF56214">
    <property type="entry name" value="4'-phosphopantetheinyl transferase"/>
    <property type="match status" value="1"/>
</dbReference>
<name>A0A4U1CMN0_9SPHI</name>
<organism evidence="3 4">
    <name type="scientific">Pedobacter frigoris</name>
    <dbReference type="NCBI Taxonomy" id="2571272"/>
    <lineage>
        <taxon>Bacteria</taxon>
        <taxon>Pseudomonadati</taxon>
        <taxon>Bacteroidota</taxon>
        <taxon>Sphingobacteriia</taxon>
        <taxon>Sphingobacteriales</taxon>
        <taxon>Sphingobacteriaceae</taxon>
        <taxon>Pedobacter</taxon>
    </lineage>
</organism>
<accession>A0A4U1CMN0</accession>
<reference evidence="3 4" key="1">
    <citation type="submission" date="2019-04" db="EMBL/GenBank/DDBJ databases">
        <title>Pedobacter sp. RP-3-15 sp. nov., isolated from Arctic soil.</title>
        <authorList>
            <person name="Dahal R.H."/>
            <person name="Kim D.-U."/>
        </authorList>
    </citation>
    <scope>NUCLEOTIDE SEQUENCE [LARGE SCALE GENOMIC DNA]</scope>
    <source>
        <strain evidence="3 4">RP-3-15</strain>
    </source>
</reference>
<feature type="domain" description="4'-phosphopantetheinyl transferase" evidence="2">
    <location>
        <begin position="2"/>
        <end position="111"/>
    </location>
</feature>
<dbReference type="OrthoDB" id="663853at2"/>
<dbReference type="GO" id="GO:0000287">
    <property type="term" value="F:magnesium ion binding"/>
    <property type="evidence" value="ECO:0007669"/>
    <property type="project" value="InterPro"/>
</dbReference>
<dbReference type="AlphaFoldDB" id="A0A4U1CMN0"/>
<evidence type="ECO:0000313" key="4">
    <source>
        <dbReference type="Proteomes" id="UP000307244"/>
    </source>
</evidence>
<sequence>MIGNDIVDLDRAARDSNWQRKGYLNKLFTASEQYLIASAPDASIMVWLLWSMKESAYKINSRKTGLRSFAPVKLICDSIIINEHNATGSVSYEGEWYYTRSEFNDAYVHTIASCEQEELQAIKIQITGFYSDYKSSMPQCVSHHGNYLALTYL</sequence>
<dbReference type="Gene3D" id="3.90.470.20">
    <property type="entry name" value="4'-phosphopantetheinyl transferase domain"/>
    <property type="match status" value="1"/>
</dbReference>
<dbReference type="InterPro" id="IPR037143">
    <property type="entry name" value="4-PPantetheinyl_Trfase_dom_sf"/>
</dbReference>
<proteinExistence type="predicted"/>
<evidence type="ECO:0000313" key="3">
    <source>
        <dbReference type="EMBL" id="TKC09137.1"/>
    </source>
</evidence>
<evidence type="ECO:0000256" key="1">
    <source>
        <dbReference type="ARBA" id="ARBA00022679"/>
    </source>
</evidence>
<gene>
    <name evidence="3" type="ORF">FA047_03310</name>
</gene>
<dbReference type="Pfam" id="PF01648">
    <property type="entry name" value="ACPS"/>
    <property type="match status" value="1"/>
</dbReference>